<feature type="compositionally biased region" description="Polar residues" evidence="1">
    <location>
        <begin position="39"/>
        <end position="51"/>
    </location>
</feature>
<protein>
    <submittedName>
        <fullName evidence="2">Uncharacterized protein</fullName>
    </submittedName>
</protein>
<dbReference type="AlphaFoldDB" id="A0A4V5NZV8"/>
<feature type="region of interest" description="Disordered" evidence="1">
    <location>
        <begin position="1"/>
        <end position="125"/>
    </location>
</feature>
<dbReference type="OrthoDB" id="771149at2"/>
<reference evidence="2 3" key="1">
    <citation type="submission" date="2019-04" db="EMBL/GenBank/DDBJ databases">
        <title>Pedobacter sp. RP-3-22 sp. nov., isolated from Arctic soil.</title>
        <authorList>
            <person name="Dahal R.H."/>
            <person name="Kim D.-U."/>
        </authorList>
    </citation>
    <scope>NUCLEOTIDE SEQUENCE [LARGE SCALE GENOMIC DNA]</scope>
    <source>
        <strain evidence="2 3">RP-3-22</strain>
    </source>
</reference>
<keyword evidence="3" id="KW-1185">Reference proteome</keyword>
<evidence type="ECO:0000256" key="1">
    <source>
        <dbReference type="SAM" id="MobiDB-lite"/>
    </source>
</evidence>
<proteinExistence type="predicted"/>
<sequence length="125" mass="13672">MENSNQENKDTQNPKPTDQVQLEIETVTPETEIDVPALANTNKQPSENDTTGLAEGEAETKDKNIPQKTASISTEGGEVATETPDKKEEQVPTDKGIPSEKLEGDSPKDHKDEDDERNQVETVSP</sequence>
<comment type="caution">
    <text evidence="2">The sequence shown here is derived from an EMBL/GenBank/DDBJ whole genome shotgun (WGS) entry which is preliminary data.</text>
</comment>
<evidence type="ECO:0000313" key="2">
    <source>
        <dbReference type="EMBL" id="TKC10152.1"/>
    </source>
</evidence>
<name>A0A4V5NZV8_9SPHI</name>
<organism evidence="2 3">
    <name type="scientific">Pedobacter polaris</name>
    <dbReference type="NCBI Taxonomy" id="2571273"/>
    <lineage>
        <taxon>Bacteria</taxon>
        <taxon>Pseudomonadati</taxon>
        <taxon>Bacteroidota</taxon>
        <taxon>Sphingobacteriia</taxon>
        <taxon>Sphingobacteriales</taxon>
        <taxon>Sphingobacteriaceae</taxon>
        <taxon>Pedobacter</taxon>
    </lineage>
</organism>
<dbReference type="EMBL" id="SWBR01000002">
    <property type="protein sequence ID" value="TKC10152.1"/>
    <property type="molecule type" value="Genomic_DNA"/>
</dbReference>
<dbReference type="Proteomes" id="UP000309488">
    <property type="component" value="Unassembled WGS sequence"/>
</dbReference>
<dbReference type="RefSeq" id="WP_136839726.1">
    <property type="nucleotide sequence ID" value="NZ_SWBR01000002.1"/>
</dbReference>
<evidence type="ECO:0000313" key="3">
    <source>
        <dbReference type="Proteomes" id="UP000309488"/>
    </source>
</evidence>
<accession>A0A4V5NZV8</accession>
<feature type="compositionally biased region" description="Basic and acidic residues" evidence="1">
    <location>
        <begin position="83"/>
        <end position="111"/>
    </location>
</feature>
<gene>
    <name evidence="2" type="ORF">FA048_08095</name>
</gene>